<dbReference type="AlphaFoldDB" id="A0A8C2XV90"/>
<dbReference type="InterPro" id="IPR020350">
    <property type="entry name" value="Chemokine-like_TAFA"/>
</dbReference>
<protein>
    <recommendedName>
        <fullName evidence="4">TAFA chemokine like family member 3</fullName>
    </recommendedName>
</protein>
<reference evidence="3" key="2">
    <citation type="submission" date="2025-08" db="UniProtKB">
        <authorList>
            <consortium name="Ensembl"/>
        </authorList>
    </citation>
    <scope>IDENTIFICATION</scope>
</reference>
<dbReference type="GO" id="GO:0005615">
    <property type="term" value="C:extracellular space"/>
    <property type="evidence" value="ECO:0007669"/>
    <property type="project" value="TreeGrafter"/>
</dbReference>
<organism evidence="3">
    <name type="scientific">Capra hircus</name>
    <name type="common">Goat</name>
    <dbReference type="NCBI Taxonomy" id="9925"/>
    <lineage>
        <taxon>Eukaryota</taxon>
        <taxon>Metazoa</taxon>
        <taxon>Chordata</taxon>
        <taxon>Craniata</taxon>
        <taxon>Vertebrata</taxon>
        <taxon>Euteleostomi</taxon>
        <taxon>Mammalia</taxon>
        <taxon>Eutheria</taxon>
        <taxon>Laurasiatheria</taxon>
        <taxon>Artiodactyla</taxon>
        <taxon>Ruminantia</taxon>
        <taxon>Pecora</taxon>
        <taxon>Bovidae</taxon>
        <taxon>Caprinae</taxon>
        <taxon>Capra</taxon>
    </lineage>
</organism>
<sequence length="247" mass="26666">MGVSIIIPPMSQPSMGPCPRHSLRHFLSVLSHRAFHAILNRTCPLLLPFPTPALTAFYNECVLGRGLPGDKVGVLLPSVLPRACGTAVLGLGTGGGWGGGSCLESSRACASFCRMRERATQTWNTGGWLLALCLAWLWTRLASASLQPPTPTVPVKQGTCEVIATHRCCNRNHIEERSQTVKCSCFSGQVAGTTRAKPSCVDASIILQKWWCHMEPCLPGEECKVLPDLSGWSCSSGHKVRTTKPFL</sequence>
<reference evidence="3" key="1">
    <citation type="submission" date="2019-03" db="EMBL/GenBank/DDBJ databases">
        <title>Genome sequencing and reference-guided assembly of Black Bengal Goat (Capra hircus).</title>
        <authorList>
            <person name="Siddiki A.Z."/>
            <person name="Baten A."/>
            <person name="Billah M."/>
            <person name="Alam M.A.U."/>
            <person name="Shawrob K.S.M."/>
            <person name="Saha S."/>
            <person name="Chowdhury M."/>
            <person name="Rahman A.H."/>
            <person name="Stear M."/>
            <person name="Miah G."/>
            <person name="Das G.B."/>
            <person name="Hossain M.M."/>
            <person name="Kumkum M."/>
            <person name="Islam M.S."/>
            <person name="Mollah A.M."/>
            <person name="Ahsan A."/>
            <person name="Tusar F."/>
            <person name="Khan M.K.I."/>
        </authorList>
    </citation>
    <scope>NUCLEOTIDE SEQUENCE [LARGE SCALE GENOMIC DNA]</scope>
</reference>
<evidence type="ECO:0008006" key="4">
    <source>
        <dbReference type="Google" id="ProtNLM"/>
    </source>
</evidence>
<dbReference type="PANTHER" id="PTHR31770:SF3">
    <property type="entry name" value="CHEMOKINE-LIKE PROTEIN TAFA-3"/>
    <property type="match status" value="1"/>
</dbReference>
<dbReference type="InterPro" id="IPR051743">
    <property type="entry name" value="TAFA_chemokine-like"/>
</dbReference>
<evidence type="ECO:0000256" key="1">
    <source>
        <dbReference type="ARBA" id="ARBA00006101"/>
    </source>
</evidence>
<dbReference type="GO" id="GO:1903980">
    <property type="term" value="P:positive regulation of microglial cell activation"/>
    <property type="evidence" value="ECO:0007669"/>
    <property type="project" value="TreeGrafter"/>
</dbReference>
<evidence type="ECO:0000313" key="3">
    <source>
        <dbReference type="Ensembl" id="ENSCHIP00010025390.1"/>
    </source>
</evidence>
<accession>A0A8C2XV90</accession>
<dbReference type="GO" id="GO:0048018">
    <property type="term" value="F:receptor ligand activity"/>
    <property type="evidence" value="ECO:0007669"/>
    <property type="project" value="TreeGrafter"/>
</dbReference>
<comment type="similarity">
    <text evidence="1">Belongs to the TAFA family.</text>
</comment>
<dbReference type="Pfam" id="PF12020">
    <property type="entry name" value="TAFA"/>
    <property type="match status" value="1"/>
</dbReference>
<dbReference type="GO" id="GO:1903979">
    <property type="term" value="P:negative regulation of microglial cell activation"/>
    <property type="evidence" value="ECO:0007669"/>
    <property type="project" value="TreeGrafter"/>
</dbReference>
<keyword evidence="2" id="KW-0732">Signal</keyword>
<evidence type="ECO:0000256" key="2">
    <source>
        <dbReference type="ARBA" id="ARBA00022729"/>
    </source>
</evidence>
<proteinExistence type="inferred from homology"/>
<dbReference type="PANTHER" id="PTHR31770">
    <property type="entry name" value="CHEMOKINE-LIKE PROTEIN TAFA FAMILY MEMBER"/>
    <property type="match status" value="1"/>
</dbReference>
<dbReference type="Ensembl" id="ENSCHIT00010035821.1">
    <property type="protein sequence ID" value="ENSCHIP00010025390.1"/>
    <property type="gene ID" value="ENSCHIG00010018832.1"/>
</dbReference>
<name>A0A8C2XV90_CAPHI</name>